<evidence type="ECO:0000256" key="12">
    <source>
        <dbReference type="ARBA" id="ARBA00024342"/>
    </source>
</evidence>
<dbReference type="FunFam" id="1.10.1140.10:FF:000001">
    <property type="entry name" value="ATP synthase subunit beta"/>
    <property type="match status" value="1"/>
</dbReference>
<dbReference type="GO" id="GO:0046933">
    <property type="term" value="F:proton-transporting ATP synthase activity, rotational mechanism"/>
    <property type="evidence" value="ECO:0007669"/>
    <property type="project" value="UniProtKB-UniRule"/>
</dbReference>
<protein>
    <recommendedName>
        <fullName evidence="13">ATP synthase subunit beta</fullName>
        <ecNumber evidence="13">7.1.2.2</ecNumber>
    </recommendedName>
    <alternativeName>
        <fullName evidence="13">ATP synthase F1 sector subunit beta</fullName>
    </alternativeName>
    <alternativeName>
        <fullName evidence="13">F-ATPase subunit beta</fullName>
    </alternativeName>
</protein>
<dbReference type="NCBIfam" id="TIGR01039">
    <property type="entry name" value="atpD"/>
    <property type="match status" value="1"/>
</dbReference>
<dbReference type="SMART" id="SM00382">
    <property type="entry name" value="AAA"/>
    <property type="match status" value="1"/>
</dbReference>
<dbReference type="SUPFAM" id="SSF47917">
    <property type="entry name" value="C-terminal domain of alpha and beta subunits of F1 ATP synthase"/>
    <property type="match status" value="1"/>
</dbReference>
<evidence type="ECO:0000256" key="6">
    <source>
        <dbReference type="ARBA" id="ARBA00022840"/>
    </source>
</evidence>
<organism evidence="15 16">
    <name type="scientific">Endozoicomonas montiporae</name>
    <dbReference type="NCBI Taxonomy" id="1027273"/>
    <lineage>
        <taxon>Bacteria</taxon>
        <taxon>Pseudomonadati</taxon>
        <taxon>Pseudomonadota</taxon>
        <taxon>Gammaproteobacteria</taxon>
        <taxon>Oceanospirillales</taxon>
        <taxon>Endozoicomonadaceae</taxon>
        <taxon>Endozoicomonas</taxon>
    </lineage>
</organism>
<keyword evidence="5 13" id="KW-0375">Hydrogen ion transport</keyword>
<gene>
    <name evidence="13" type="primary">atpD</name>
    <name evidence="15" type="ORF">GZ77_21935</name>
</gene>
<dbReference type="InterPro" id="IPR003593">
    <property type="entry name" value="AAA+_ATPase"/>
</dbReference>
<dbReference type="GO" id="GO:0005524">
    <property type="term" value="F:ATP binding"/>
    <property type="evidence" value="ECO:0007669"/>
    <property type="project" value="UniProtKB-UniRule"/>
</dbReference>
<keyword evidence="10 13" id="KW-0139">CF(1)</keyword>
<dbReference type="InterPro" id="IPR036121">
    <property type="entry name" value="ATPase_F1/V1/A1_a/bsu_N_sf"/>
</dbReference>
<dbReference type="SUPFAM" id="SSF50615">
    <property type="entry name" value="N-terminal domain of alpha and beta subunits of F1 ATP synthase"/>
    <property type="match status" value="1"/>
</dbReference>
<keyword evidence="16" id="KW-1185">Reference proteome</keyword>
<dbReference type="PROSITE" id="PS00152">
    <property type="entry name" value="ATPASE_ALPHA_BETA"/>
    <property type="match status" value="1"/>
</dbReference>
<evidence type="ECO:0000256" key="8">
    <source>
        <dbReference type="ARBA" id="ARBA00023065"/>
    </source>
</evidence>
<evidence type="ECO:0000256" key="3">
    <source>
        <dbReference type="ARBA" id="ARBA00022475"/>
    </source>
</evidence>
<dbReference type="Proteomes" id="UP000028006">
    <property type="component" value="Unassembled WGS sequence"/>
</dbReference>
<keyword evidence="11 13" id="KW-0066">ATP synthesis</keyword>
<dbReference type="GO" id="GO:0045259">
    <property type="term" value="C:proton-transporting ATP synthase complex"/>
    <property type="evidence" value="ECO:0007669"/>
    <property type="project" value="UniProtKB-KW"/>
</dbReference>
<keyword evidence="9 13" id="KW-0472">Membrane</keyword>
<dbReference type="CDD" id="cd18110">
    <property type="entry name" value="ATP-synt_F1_beta_C"/>
    <property type="match status" value="1"/>
</dbReference>
<comment type="similarity">
    <text evidence="12">Belongs to the ATPase alpha/beta chains family. T3SS ATPase subfamily.</text>
</comment>
<name>A0A081N025_9GAMM</name>
<dbReference type="EMBL" id="JOKG01000005">
    <property type="protein sequence ID" value="KEQ11798.1"/>
    <property type="molecule type" value="Genomic_DNA"/>
</dbReference>
<dbReference type="InterPro" id="IPR000194">
    <property type="entry name" value="ATPase_F1/V1/A1_a/bsu_nucl-bd"/>
</dbReference>
<evidence type="ECO:0000256" key="1">
    <source>
        <dbReference type="ARBA" id="ARBA00004170"/>
    </source>
</evidence>
<dbReference type="InterPro" id="IPR020003">
    <property type="entry name" value="ATPase_a/bsu_AS"/>
</dbReference>
<keyword evidence="4 13" id="KW-0547">Nucleotide-binding</keyword>
<dbReference type="InterPro" id="IPR005722">
    <property type="entry name" value="ATP_synth_F1_bsu"/>
</dbReference>
<evidence type="ECO:0000313" key="15">
    <source>
        <dbReference type="EMBL" id="KEQ11798.1"/>
    </source>
</evidence>
<keyword evidence="3 13" id="KW-1003">Cell membrane</keyword>
<evidence type="ECO:0000256" key="4">
    <source>
        <dbReference type="ARBA" id="ARBA00022741"/>
    </source>
</evidence>
<dbReference type="PANTHER" id="PTHR15184:SF71">
    <property type="entry name" value="ATP SYNTHASE SUBUNIT BETA, MITOCHONDRIAL"/>
    <property type="match status" value="1"/>
</dbReference>
<evidence type="ECO:0000256" key="7">
    <source>
        <dbReference type="ARBA" id="ARBA00022967"/>
    </source>
</evidence>
<sequence>MSSGRIVQIIGAVIDVEFPRESVPKVYDALTVDDKSLVLEVQQQLGDGVVRSIAMGSTEGVSRGLAVNNTGAPIQVPVGKETLGRIMDVLGDPIDEKGPIGEQERASIHRKAPNYADQSASNELLETGIKVIDLVCPFAKGGKVGLFGGAGVGKTVNMMELIRNIAIEHSGFSVFAGVGERTREGNDFYHEMTDSNVIDKVSLVYGQMNEPPGNRLRVALTGLTMAEKFRDEGRDVLLFIDNIYRYTLAGTEVSALLGRMPSAVGYQPTLAEEMGVLQERITSTKTGSITSIQAVYVPADDLTDPSPATTFSHLDATVVLSRDIASKGIYPAIDPLDSTSRQLDPLVIGQEHYEVARGVQTVLQRYKELKDIIAILGMDELSEEDKLTVARARKIERFLSQPFFVAEVFTGSPGKYVSLKDTIRAFKGILDGEYDNLPEQAFYMVGSIEEAVEKAKSM</sequence>
<feature type="domain" description="AAA+ ATPase" evidence="14">
    <location>
        <begin position="140"/>
        <end position="325"/>
    </location>
</feature>
<evidence type="ECO:0000256" key="2">
    <source>
        <dbReference type="ARBA" id="ARBA00022448"/>
    </source>
</evidence>
<dbReference type="CDD" id="cd01133">
    <property type="entry name" value="F1-ATPase_beta_CD"/>
    <property type="match status" value="1"/>
</dbReference>
<dbReference type="EC" id="7.1.2.2" evidence="13"/>
<comment type="catalytic activity">
    <reaction evidence="13">
        <text>ATP + H2O + 4 H(+)(in) = ADP + phosphate + 5 H(+)(out)</text>
        <dbReference type="Rhea" id="RHEA:57720"/>
        <dbReference type="ChEBI" id="CHEBI:15377"/>
        <dbReference type="ChEBI" id="CHEBI:15378"/>
        <dbReference type="ChEBI" id="CHEBI:30616"/>
        <dbReference type="ChEBI" id="CHEBI:43474"/>
        <dbReference type="ChEBI" id="CHEBI:456216"/>
        <dbReference type="EC" id="7.1.2.2"/>
    </reaction>
</comment>
<evidence type="ECO:0000259" key="14">
    <source>
        <dbReference type="SMART" id="SM00382"/>
    </source>
</evidence>
<evidence type="ECO:0000256" key="13">
    <source>
        <dbReference type="HAMAP-Rule" id="MF_01347"/>
    </source>
</evidence>
<evidence type="ECO:0000313" key="16">
    <source>
        <dbReference type="Proteomes" id="UP000028006"/>
    </source>
</evidence>
<evidence type="ECO:0000256" key="10">
    <source>
        <dbReference type="ARBA" id="ARBA00023196"/>
    </source>
</evidence>
<dbReference type="Pfam" id="PF22919">
    <property type="entry name" value="ATP-synt_VA_C"/>
    <property type="match status" value="1"/>
</dbReference>
<dbReference type="SUPFAM" id="SSF52540">
    <property type="entry name" value="P-loop containing nucleoside triphosphate hydrolases"/>
    <property type="match status" value="1"/>
</dbReference>
<dbReference type="FunFam" id="3.40.50.300:FF:000004">
    <property type="entry name" value="ATP synthase subunit beta"/>
    <property type="match status" value="1"/>
</dbReference>
<dbReference type="GO" id="GO:0005886">
    <property type="term" value="C:plasma membrane"/>
    <property type="evidence" value="ECO:0007669"/>
    <property type="project" value="UniProtKB-SubCell"/>
</dbReference>
<keyword evidence="6 13" id="KW-0067">ATP-binding</keyword>
<dbReference type="InterPro" id="IPR055190">
    <property type="entry name" value="ATP-synt_VA_C"/>
</dbReference>
<dbReference type="eggNOG" id="COG0055">
    <property type="taxonomic scope" value="Bacteria"/>
</dbReference>
<dbReference type="InterPro" id="IPR024034">
    <property type="entry name" value="ATPase_F1/V1_b/a_C"/>
</dbReference>
<comment type="subcellular location">
    <subcellularLocation>
        <location evidence="13">Cell membrane</location>
        <topology evidence="13">Peripheral membrane protein</topology>
    </subcellularLocation>
    <subcellularLocation>
        <location evidence="1">Membrane</location>
        <topology evidence="1">Peripheral membrane protein</topology>
    </subcellularLocation>
</comment>
<dbReference type="RefSeq" id="WP_034878942.1">
    <property type="nucleotide sequence ID" value="NZ_JOKG01000005.1"/>
</dbReference>
<dbReference type="Pfam" id="PF00006">
    <property type="entry name" value="ATP-synt_ab"/>
    <property type="match status" value="1"/>
</dbReference>
<comment type="caution">
    <text evidence="15">The sequence shown here is derived from an EMBL/GenBank/DDBJ whole genome shotgun (WGS) entry which is preliminary data.</text>
</comment>
<dbReference type="InterPro" id="IPR004100">
    <property type="entry name" value="ATPase_F1/V1/A1_a/bsu_N"/>
</dbReference>
<keyword evidence="8 13" id="KW-0406">Ion transport</keyword>
<dbReference type="Gene3D" id="1.10.1140.10">
    <property type="entry name" value="Bovine Mitochondrial F1-atpase, Atp Synthase Beta Chain, Chain D, domain 3"/>
    <property type="match status" value="1"/>
</dbReference>
<dbReference type="InterPro" id="IPR050053">
    <property type="entry name" value="ATPase_alpha/beta_chains"/>
</dbReference>
<accession>A0A081N025</accession>
<keyword evidence="7 13" id="KW-1278">Translocase</keyword>
<dbReference type="InterPro" id="IPR027417">
    <property type="entry name" value="P-loop_NTPase"/>
</dbReference>
<dbReference type="CDD" id="cd18115">
    <property type="entry name" value="ATP-synt_F1_beta_N"/>
    <property type="match status" value="1"/>
</dbReference>
<dbReference type="Gene3D" id="2.40.10.170">
    <property type="match status" value="1"/>
</dbReference>
<comment type="function">
    <text evidence="13">Produces ATP from ADP in the presence of a proton gradient across the membrane. The catalytic sites are hosted primarily by the beta subunits.</text>
</comment>
<reference evidence="15 16" key="1">
    <citation type="submission" date="2014-06" db="EMBL/GenBank/DDBJ databases">
        <title>Whole Genome Sequences of Three Symbiotic Endozoicomonas Bacteria.</title>
        <authorList>
            <person name="Neave M.J."/>
            <person name="Apprill A."/>
            <person name="Voolstra C.R."/>
        </authorList>
    </citation>
    <scope>NUCLEOTIDE SEQUENCE [LARGE SCALE GENOMIC DNA]</scope>
    <source>
        <strain evidence="15 16">LMG 24815</strain>
    </source>
</reference>
<evidence type="ECO:0000256" key="5">
    <source>
        <dbReference type="ARBA" id="ARBA00022781"/>
    </source>
</evidence>
<evidence type="ECO:0000256" key="9">
    <source>
        <dbReference type="ARBA" id="ARBA00023136"/>
    </source>
</evidence>
<keyword evidence="2 13" id="KW-0813">Transport</keyword>
<dbReference type="Pfam" id="PF02874">
    <property type="entry name" value="ATP-synt_ab_N"/>
    <property type="match status" value="1"/>
</dbReference>
<feature type="binding site" evidence="13">
    <location>
        <begin position="148"/>
        <end position="155"/>
    </location>
    <ligand>
        <name>ATP</name>
        <dbReference type="ChEBI" id="CHEBI:30616"/>
    </ligand>
</feature>
<dbReference type="HAMAP" id="MF_01347">
    <property type="entry name" value="ATP_synth_beta_bact"/>
    <property type="match status" value="1"/>
</dbReference>
<dbReference type="Gene3D" id="3.40.50.300">
    <property type="entry name" value="P-loop containing nucleotide triphosphate hydrolases"/>
    <property type="match status" value="1"/>
</dbReference>
<dbReference type="AlphaFoldDB" id="A0A081N025"/>
<proteinExistence type="inferred from homology"/>
<evidence type="ECO:0000256" key="11">
    <source>
        <dbReference type="ARBA" id="ARBA00023310"/>
    </source>
</evidence>
<dbReference type="PANTHER" id="PTHR15184">
    <property type="entry name" value="ATP SYNTHASE"/>
    <property type="match status" value="1"/>
</dbReference>